<sequence>MSDPVFSLPRPENWKTRGACVGQWQEFDAEESKRSKDHRTQLRLCATCPVLQECRIDTVRTRPNGGIRAGEVLGVRSERKFQRIAEAAGIDYVPPAAQSELQPCGTYAAYQRHMRRKEKVCDECRRAMVQKSQSRRRAS</sequence>
<protein>
    <submittedName>
        <fullName evidence="2">Transcription factor WhiB</fullName>
    </submittedName>
</protein>
<proteinExistence type="predicted"/>
<feature type="domain" description="4Fe-4S Wbl-type" evidence="1">
    <location>
        <begin position="19"/>
        <end position="78"/>
    </location>
</feature>
<dbReference type="Pfam" id="PF02467">
    <property type="entry name" value="Whib"/>
    <property type="match status" value="1"/>
</dbReference>
<reference evidence="2 3" key="1">
    <citation type="submission" date="2022-06" db="EMBL/GenBank/DDBJ databases">
        <title>Genomic Encyclopedia of Archaeal and Bacterial Type Strains, Phase II (KMG-II): from individual species to whole genera.</title>
        <authorList>
            <person name="Goeker M."/>
        </authorList>
    </citation>
    <scope>NUCLEOTIDE SEQUENCE [LARGE SCALE GENOMIC DNA]</scope>
    <source>
        <strain evidence="2 3">DSM 45037</strain>
    </source>
</reference>
<organism evidence="2 3">
    <name type="scientific">Williamsia serinedens</name>
    <dbReference type="NCBI Taxonomy" id="391736"/>
    <lineage>
        <taxon>Bacteria</taxon>
        <taxon>Bacillati</taxon>
        <taxon>Actinomycetota</taxon>
        <taxon>Actinomycetes</taxon>
        <taxon>Mycobacteriales</taxon>
        <taxon>Nocardiaceae</taxon>
        <taxon>Williamsia</taxon>
    </lineage>
</organism>
<dbReference type="RefSeq" id="WP_253656246.1">
    <property type="nucleotide sequence ID" value="NZ_BAAAOE010000002.1"/>
</dbReference>
<dbReference type="PROSITE" id="PS51674">
    <property type="entry name" value="4FE4S_WBL"/>
    <property type="match status" value="1"/>
</dbReference>
<dbReference type="InterPro" id="IPR034768">
    <property type="entry name" value="4FE4S_WBL"/>
</dbReference>
<evidence type="ECO:0000313" key="2">
    <source>
        <dbReference type="EMBL" id="MCP2162687.1"/>
    </source>
</evidence>
<comment type="caution">
    <text evidence="2">The sequence shown here is derived from an EMBL/GenBank/DDBJ whole genome shotgun (WGS) entry which is preliminary data.</text>
</comment>
<accession>A0ABT1H7H2</accession>
<keyword evidence="3" id="KW-1185">Reference proteome</keyword>
<dbReference type="Proteomes" id="UP001205740">
    <property type="component" value="Unassembled WGS sequence"/>
</dbReference>
<dbReference type="EMBL" id="JAMTCG010000007">
    <property type="protein sequence ID" value="MCP2162687.1"/>
    <property type="molecule type" value="Genomic_DNA"/>
</dbReference>
<evidence type="ECO:0000259" key="1">
    <source>
        <dbReference type="PROSITE" id="PS51674"/>
    </source>
</evidence>
<name>A0ABT1H7H2_9NOCA</name>
<evidence type="ECO:0000313" key="3">
    <source>
        <dbReference type="Proteomes" id="UP001205740"/>
    </source>
</evidence>
<gene>
    <name evidence="2" type="ORF">LX12_003895</name>
</gene>